<evidence type="ECO:0000313" key="4">
    <source>
        <dbReference type="Proteomes" id="UP000243359"/>
    </source>
</evidence>
<dbReference type="InterPro" id="IPR028098">
    <property type="entry name" value="Glyco_trans_4-like_N"/>
</dbReference>
<dbReference type="PANTHER" id="PTHR45947">
    <property type="entry name" value="SULFOQUINOVOSYL TRANSFERASE SQD2"/>
    <property type="match status" value="1"/>
</dbReference>
<dbReference type="AlphaFoldDB" id="A0A1H1VSP8"/>
<dbReference type="Pfam" id="PF13579">
    <property type="entry name" value="Glyco_trans_4_4"/>
    <property type="match status" value="1"/>
</dbReference>
<dbReference type="SUPFAM" id="SSF53756">
    <property type="entry name" value="UDP-Glycosyltransferase/glycogen phosphorylase"/>
    <property type="match status" value="1"/>
</dbReference>
<evidence type="ECO:0000259" key="2">
    <source>
        <dbReference type="Pfam" id="PF13579"/>
    </source>
</evidence>
<feature type="domain" description="Glycosyl transferase family 1" evidence="1">
    <location>
        <begin position="223"/>
        <end position="364"/>
    </location>
</feature>
<organism evidence="3 4">
    <name type="scientific">Pseudomonas oryzae</name>
    <dbReference type="NCBI Taxonomy" id="1392877"/>
    <lineage>
        <taxon>Bacteria</taxon>
        <taxon>Pseudomonadati</taxon>
        <taxon>Pseudomonadota</taxon>
        <taxon>Gammaproteobacteria</taxon>
        <taxon>Pseudomonadales</taxon>
        <taxon>Pseudomonadaceae</taxon>
        <taxon>Pseudomonas</taxon>
    </lineage>
</organism>
<dbReference type="Gene3D" id="3.40.50.2000">
    <property type="entry name" value="Glycogen Phosphorylase B"/>
    <property type="match status" value="2"/>
</dbReference>
<dbReference type="STRING" id="1392877.SAMN05216221_2864"/>
<dbReference type="GO" id="GO:0016758">
    <property type="term" value="F:hexosyltransferase activity"/>
    <property type="evidence" value="ECO:0007669"/>
    <property type="project" value="TreeGrafter"/>
</dbReference>
<dbReference type="RefSeq" id="WP_231975632.1">
    <property type="nucleotide sequence ID" value="NZ_LT629751.1"/>
</dbReference>
<evidence type="ECO:0000259" key="1">
    <source>
        <dbReference type="Pfam" id="PF00534"/>
    </source>
</evidence>
<evidence type="ECO:0000313" key="3">
    <source>
        <dbReference type="EMBL" id="SDS87783.1"/>
    </source>
</evidence>
<reference evidence="4" key="1">
    <citation type="submission" date="2016-10" db="EMBL/GenBank/DDBJ databases">
        <authorList>
            <person name="Varghese N."/>
            <person name="Submissions S."/>
        </authorList>
    </citation>
    <scope>NUCLEOTIDE SEQUENCE [LARGE SCALE GENOMIC DNA]</scope>
    <source>
        <strain evidence="4">KCTC 32247</strain>
    </source>
</reference>
<keyword evidence="4" id="KW-1185">Reference proteome</keyword>
<accession>A0A1H1VSP8</accession>
<dbReference type="PANTHER" id="PTHR45947:SF3">
    <property type="entry name" value="SULFOQUINOVOSYL TRANSFERASE SQD2"/>
    <property type="match status" value="1"/>
</dbReference>
<keyword evidence="3" id="KW-0808">Transferase</keyword>
<dbReference type="InterPro" id="IPR001296">
    <property type="entry name" value="Glyco_trans_1"/>
</dbReference>
<gene>
    <name evidence="3" type="ORF">SAMN05216221_2864</name>
</gene>
<proteinExistence type="predicted"/>
<dbReference type="Pfam" id="PF00534">
    <property type="entry name" value="Glycos_transf_1"/>
    <property type="match status" value="1"/>
</dbReference>
<dbReference type="Proteomes" id="UP000243359">
    <property type="component" value="Chromosome I"/>
</dbReference>
<protein>
    <submittedName>
        <fullName evidence="3">Glycosyltransferase involved in cell wall bisynthesis</fullName>
    </submittedName>
</protein>
<feature type="domain" description="Glycosyltransferase subfamily 4-like N-terminal" evidence="2">
    <location>
        <begin position="28"/>
        <end position="202"/>
    </location>
</feature>
<dbReference type="EMBL" id="LT629751">
    <property type="protein sequence ID" value="SDS87783.1"/>
    <property type="molecule type" value="Genomic_DNA"/>
</dbReference>
<dbReference type="CDD" id="cd03794">
    <property type="entry name" value="GT4_WbuB-like"/>
    <property type="match status" value="1"/>
</dbReference>
<dbReference type="InterPro" id="IPR050194">
    <property type="entry name" value="Glycosyltransferase_grp1"/>
</dbReference>
<sequence>MREPFMPRRVLLVTFFYPPDLCAGSFRAGALVEALLARGGSALEVDVLTTQPNRYHSFSRQAETEEHMDGVRVRRIAIPGHRSGFFDQARAFVHFARRALQLSRDERYDLVIGTSSRLMTAVLAAWLARRRAAPLYLDLRDIFVENMRELLTAWYWKPLLGAFDRLERWAVARAARVNLVSAGFLPYFQARYPGREFACFPNGVDSLFASPVAGLDDGGAPCEPLQVVYAGNIGEGQGMHLILPELARQLRGRATFRIFGDGGRIEQLKRTLAGVDNVELLSPVSREQLVEAYRQADVLFLHLNDLQAFRRVLPSKLFEYAATGKPLWAGVAGFAADFIRREVPNAAVFAPCDVAGAVQVLDSLRLGFTSREDFVSRYNRERIMRGMADDILQVLERSCH</sequence>
<name>A0A1H1VSP8_9PSED</name>